<protein>
    <submittedName>
        <fullName evidence="1">Uncharacterized protein</fullName>
    </submittedName>
</protein>
<reference evidence="1" key="1">
    <citation type="submission" date="2019-12" db="EMBL/GenBank/DDBJ databases">
        <authorList>
            <person name="Cremers G."/>
        </authorList>
    </citation>
    <scope>NUCLEOTIDE SEQUENCE</scope>
    <source>
        <strain evidence="1">Vvax</strain>
    </source>
</reference>
<organism evidence="1">
    <name type="scientific">Variovorax paradoxus</name>
    <dbReference type="NCBI Taxonomy" id="34073"/>
    <lineage>
        <taxon>Bacteria</taxon>
        <taxon>Pseudomonadati</taxon>
        <taxon>Pseudomonadota</taxon>
        <taxon>Betaproteobacteria</taxon>
        <taxon>Burkholderiales</taxon>
        <taxon>Comamonadaceae</taxon>
        <taxon>Variovorax</taxon>
    </lineage>
</organism>
<evidence type="ECO:0000313" key="1">
    <source>
        <dbReference type="EMBL" id="CAA2110091.1"/>
    </source>
</evidence>
<accession>A0A679JUZ1</accession>
<name>A0A679JUZ1_VARPD</name>
<dbReference type="EMBL" id="LR743508">
    <property type="protein sequence ID" value="CAA2110091.1"/>
    <property type="molecule type" value="Genomic_DNA"/>
</dbReference>
<gene>
    <name evidence="1" type="ORF">VVAX_06362</name>
</gene>
<dbReference type="AlphaFoldDB" id="A0A679JUZ1"/>
<proteinExistence type="predicted"/>
<sequence>MKPVRDMPCGSASSVTLRLRSPRVSSTVRRVESDSAAKMASRAAVSFGGAGVLE</sequence>